<dbReference type="GO" id="GO:0005524">
    <property type="term" value="F:ATP binding"/>
    <property type="evidence" value="ECO:0007669"/>
    <property type="project" value="UniProtKB-KW"/>
</dbReference>
<feature type="compositionally biased region" description="Polar residues" evidence="3">
    <location>
        <begin position="292"/>
        <end position="301"/>
    </location>
</feature>
<gene>
    <name evidence="4" type="ORF">DFR74_111134</name>
</gene>
<dbReference type="InterPro" id="IPR005654">
    <property type="entry name" value="ATPase_AFG1-like"/>
</dbReference>
<feature type="region of interest" description="Disordered" evidence="3">
    <location>
        <begin position="243"/>
        <end position="347"/>
    </location>
</feature>
<dbReference type="EMBL" id="QNRE01000011">
    <property type="protein sequence ID" value="RBO87428.1"/>
    <property type="molecule type" value="Genomic_DNA"/>
</dbReference>
<dbReference type="Proteomes" id="UP000252586">
    <property type="component" value="Unassembled WGS sequence"/>
</dbReference>
<protein>
    <submittedName>
        <fullName evidence="4">AFG1-like ATPase</fullName>
    </submittedName>
</protein>
<dbReference type="GO" id="GO:0032153">
    <property type="term" value="C:cell division site"/>
    <property type="evidence" value="ECO:0007669"/>
    <property type="project" value="TreeGrafter"/>
</dbReference>
<dbReference type="GO" id="GO:0005737">
    <property type="term" value="C:cytoplasm"/>
    <property type="evidence" value="ECO:0007669"/>
    <property type="project" value="TreeGrafter"/>
</dbReference>
<evidence type="ECO:0000256" key="1">
    <source>
        <dbReference type="ARBA" id="ARBA00022741"/>
    </source>
</evidence>
<name>A0A366DDV1_9NOCA</name>
<dbReference type="GO" id="GO:0051301">
    <property type="term" value="P:cell division"/>
    <property type="evidence" value="ECO:0007669"/>
    <property type="project" value="TreeGrafter"/>
</dbReference>
<dbReference type="AlphaFoldDB" id="A0A366DDV1"/>
<dbReference type="Pfam" id="PF03969">
    <property type="entry name" value="AFG1_ATPase"/>
    <property type="match status" value="2"/>
</dbReference>
<dbReference type="GO" id="GO:0016887">
    <property type="term" value="F:ATP hydrolysis activity"/>
    <property type="evidence" value="ECO:0007669"/>
    <property type="project" value="InterPro"/>
</dbReference>
<comment type="caution">
    <text evidence="4">The sequence shown here is derived from an EMBL/GenBank/DDBJ whole genome shotgun (WGS) entry which is preliminary data.</text>
</comment>
<dbReference type="Gene3D" id="3.40.50.300">
    <property type="entry name" value="P-loop containing nucleotide triphosphate hydrolases"/>
    <property type="match status" value="1"/>
</dbReference>
<organism evidence="4 5">
    <name type="scientific">Nocardia puris</name>
    <dbReference type="NCBI Taxonomy" id="208602"/>
    <lineage>
        <taxon>Bacteria</taxon>
        <taxon>Bacillati</taxon>
        <taxon>Actinomycetota</taxon>
        <taxon>Actinomycetes</taxon>
        <taxon>Mycobacteriales</taxon>
        <taxon>Nocardiaceae</taxon>
        <taxon>Nocardia</taxon>
    </lineage>
</organism>
<proteinExistence type="predicted"/>
<dbReference type="STRING" id="1210090.GCA_001613185_01529"/>
<keyword evidence="5" id="KW-1185">Reference proteome</keyword>
<feature type="region of interest" description="Disordered" evidence="3">
    <location>
        <begin position="28"/>
        <end position="67"/>
    </location>
</feature>
<evidence type="ECO:0000256" key="2">
    <source>
        <dbReference type="ARBA" id="ARBA00022840"/>
    </source>
</evidence>
<dbReference type="InterPro" id="IPR027417">
    <property type="entry name" value="P-loop_NTPase"/>
</dbReference>
<feature type="compositionally biased region" description="Pro residues" evidence="3">
    <location>
        <begin position="302"/>
        <end position="311"/>
    </location>
</feature>
<dbReference type="SUPFAM" id="SSF52540">
    <property type="entry name" value="P-loop containing nucleoside triphosphate hydrolases"/>
    <property type="match status" value="1"/>
</dbReference>
<dbReference type="PANTHER" id="PTHR12169">
    <property type="entry name" value="ATPASE N2B"/>
    <property type="match status" value="1"/>
</dbReference>
<evidence type="ECO:0000256" key="3">
    <source>
        <dbReference type="SAM" id="MobiDB-lite"/>
    </source>
</evidence>
<feature type="compositionally biased region" description="Low complexity" evidence="3">
    <location>
        <begin position="328"/>
        <end position="338"/>
    </location>
</feature>
<dbReference type="PANTHER" id="PTHR12169:SF6">
    <property type="entry name" value="AFG1-LIKE ATPASE"/>
    <property type="match status" value="1"/>
</dbReference>
<keyword evidence="2" id="KW-0067">ATP-binding</keyword>
<accession>A0A366DDV1</accession>
<keyword evidence="1" id="KW-0547">Nucleotide-binding</keyword>
<sequence>MSTGRSRREPSGRFRRLLRARWFDASAARNECPADTSAPSGANASARGGTRQAGPVRPDNLPDLDLDPHQRAAADRLAKLLDHQGNPIPRARGVYLHGRPGRGKTMLMDRLPSTAHPDRVRRFHFHTFFAELHRAHREHGSIDKAITHLIGRTNLLCFDEFHVHDVGDAMLLARLLDALFARHVTLVLTSNYPPPDLLPNPLFHEKFLPAIDRILDNLDVLSVDGPIDYRTRKAHTTTGFASGRYIVDRREPADPPDTRITPTRHAGIPSSRMPDATATPSSRAENLRLASSRVTHTIQDQSPPPMPPPPSDSIRTLSTHNEADHGTTPDPTPTHTHPSVNIPLGPRTLTARSTTETSIDFDFTQLCAQPTSAADYVTLTHRYHRWTLRDVPLLRDVPPDHAMRLVNLIDVLYDADIPLTIHTAAPPAELVAGVRGVPDLARTASRLCEISQDHAAGVCS</sequence>
<evidence type="ECO:0000313" key="4">
    <source>
        <dbReference type="EMBL" id="RBO87428.1"/>
    </source>
</evidence>
<reference evidence="4 5" key="1">
    <citation type="submission" date="2018-06" db="EMBL/GenBank/DDBJ databases">
        <title>Genomic Encyclopedia of Type Strains, Phase IV (KMG-IV): sequencing the most valuable type-strain genomes for metagenomic binning, comparative biology and taxonomic classification.</title>
        <authorList>
            <person name="Goeker M."/>
        </authorList>
    </citation>
    <scope>NUCLEOTIDE SEQUENCE [LARGE SCALE GENOMIC DNA]</scope>
    <source>
        <strain evidence="4 5">DSM 44599</strain>
    </source>
</reference>
<feature type="compositionally biased region" description="Basic and acidic residues" evidence="3">
    <location>
        <begin position="246"/>
        <end position="257"/>
    </location>
</feature>
<evidence type="ECO:0000313" key="5">
    <source>
        <dbReference type="Proteomes" id="UP000252586"/>
    </source>
</evidence>
<dbReference type="NCBIfam" id="NF040713">
    <property type="entry name" value="ZapE"/>
    <property type="match status" value="1"/>
</dbReference>